<dbReference type="EMBL" id="PNHP01000006">
    <property type="protein sequence ID" value="PMC80895.1"/>
    <property type="molecule type" value="Genomic_DNA"/>
</dbReference>
<evidence type="ECO:0000256" key="1">
    <source>
        <dbReference type="ARBA" id="ARBA00023125"/>
    </source>
</evidence>
<dbReference type="GO" id="GO:0003677">
    <property type="term" value="F:DNA binding"/>
    <property type="evidence" value="ECO:0007669"/>
    <property type="project" value="UniProtKB-UniRule"/>
</dbReference>
<dbReference type="PRINTS" id="PR00455">
    <property type="entry name" value="HTHTETR"/>
</dbReference>
<protein>
    <submittedName>
        <fullName evidence="4">TetR/AcrR family transcriptional regulator</fullName>
    </submittedName>
</protein>
<gene>
    <name evidence="4" type="ORF">CJ192_07935</name>
</gene>
<feature type="DNA-binding region" description="H-T-H motif" evidence="2">
    <location>
        <begin position="24"/>
        <end position="43"/>
    </location>
</feature>
<dbReference type="InterPro" id="IPR009057">
    <property type="entry name" value="Homeodomain-like_sf"/>
</dbReference>
<dbReference type="PROSITE" id="PS50977">
    <property type="entry name" value="HTH_TETR_2"/>
    <property type="match status" value="1"/>
</dbReference>
<proteinExistence type="predicted"/>
<dbReference type="Gene3D" id="1.10.357.10">
    <property type="entry name" value="Tetracycline Repressor, domain 2"/>
    <property type="match status" value="1"/>
</dbReference>
<evidence type="ECO:0000259" key="3">
    <source>
        <dbReference type="PROSITE" id="PS50977"/>
    </source>
</evidence>
<name>A0A2N6UH72_9FIRM</name>
<dbReference type="AlphaFoldDB" id="A0A2N6UH72"/>
<keyword evidence="1 2" id="KW-0238">DNA-binding</keyword>
<evidence type="ECO:0000313" key="5">
    <source>
        <dbReference type="Proteomes" id="UP000235658"/>
    </source>
</evidence>
<dbReference type="Proteomes" id="UP000235658">
    <property type="component" value="Unassembled WGS sequence"/>
</dbReference>
<evidence type="ECO:0000256" key="2">
    <source>
        <dbReference type="PROSITE-ProRule" id="PRU00335"/>
    </source>
</evidence>
<dbReference type="GeneID" id="84579113"/>
<dbReference type="Pfam" id="PF00440">
    <property type="entry name" value="TetR_N"/>
    <property type="match status" value="1"/>
</dbReference>
<accession>A0A2N6UH72</accession>
<evidence type="ECO:0000313" key="4">
    <source>
        <dbReference type="EMBL" id="PMC80895.1"/>
    </source>
</evidence>
<sequence>MNTKEKIYLNSLELFSTYGYSDVSMEKIAKEVGIKAPSIYKHFKSKKTIFETILKDAVIKIDQKIDDVEDYKIMKNNQKTLNIEKLSIDIFKYLLHDPFVSKVRKMLSIEMYKNPQAMQFYVEKFIHNPMTKQQKIIDYYGLSKFGDLEVLSTIFYSPILLAVKLYDADPEKEDELINLLKNSYKQLEKIIS</sequence>
<feature type="domain" description="HTH tetR-type" evidence="3">
    <location>
        <begin position="1"/>
        <end position="61"/>
    </location>
</feature>
<dbReference type="PANTHER" id="PTHR43479:SF11">
    <property type="entry name" value="ACREF_ENVCD OPERON REPRESSOR-RELATED"/>
    <property type="match status" value="1"/>
</dbReference>
<dbReference type="SUPFAM" id="SSF46689">
    <property type="entry name" value="Homeodomain-like"/>
    <property type="match status" value="1"/>
</dbReference>
<dbReference type="InterPro" id="IPR001647">
    <property type="entry name" value="HTH_TetR"/>
</dbReference>
<reference evidence="4 5" key="1">
    <citation type="submission" date="2017-09" db="EMBL/GenBank/DDBJ databases">
        <title>Bacterial strain isolated from the female urinary microbiota.</title>
        <authorList>
            <person name="Thomas-White K."/>
            <person name="Kumar N."/>
            <person name="Forster S."/>
            <person name="Putonti C."/>
            <person name="Lawley T."/>
            <person name="Wolfe A.J."/>
        </authorList>
    </citation>
    <scope>NUCLEOTIDE SEQUENCE [LARGE SCALE GENOMIC DNA]</scope>
    <source>
        <strain evidence="4 5">UMB0204</strain>
    </source>
</reference>
<organism evidence="4 5">
    <name type="scientific">Anaerococcus hydrogenalis</name>
    <dbReference type="NCBI Taxonomy" id="33029"/>
    <lineage>
        <taxon>Bacteria</taxon>
        <taxon>Bacillati</taxon>
        <taxon>Bacillota</taxon>
        <taxon>Tissierellia</taxon>
        <taxon>Tissierellales</taxon>
        <taxon>Peptoniphilaceae</taxon>
        <taxon>Anaerococcus</taxon>
    </lineage>
</organism>
<dbReference type="InterPro" id="IPR050624">
    <property type="entry name" value="HTH-type_Tx_Regulator"/>
</dbReference>
<dbReference type="RefSeq" id="WP_102198400.1">
    <property type="nucleotide sequence ID" value="NZ_JAHAHW010000007.1"/>
</dbReference>
<comment type="caution">
    <text evidence="4">The sequence shown here is derived from an EMBL/GenBank/DDBJ whole genome shotgun (WGS) entry which is preliminary data.</text>
</comment>
<dbReference type="PANTHER" id="PTHR43479">
    <property type="entry name" value="ACREF/ENVCD OPERON REPRESSOR-RELATED"/>
    <property type="match status" value="1"/>
</dbReference>